<proteinExistence type="predicted"/>
<protein>
    <submittedName>
        <fullName evidence="1">RloB domain-containing protein</fullName>
    </submittedName>
</protein>
<dbReference type="Proteomes" id="UP000680158">
    <property type="component" value="Unassembled WGS sequence"/>
</dbReference>
<evidence type="ECO:0000313" key="2">
    <source>
        <dbReference type="Proteomes" id="UP000680158"/>
    </source>
</evidence>
<dbReference type="RefSeq" id="WP_212685315.1">
    <property type="nucleotide sequence ID" value="NZ_JAGSPM010000010.1"/>
</dbReference>
<evidence type="ECO:0000313" key="1">
    <source>
        <dbReference type="EMBL" id="MBR7747951.1"/>
    </source>
</evidence>
<reference evidence="1 2" key="1">
    <citation type="submission" date="2021-04" db="EMBL/GenBank/DDBJ databases">
        <title>novel species isolated from subtropical streams in China.</title>
        <authorList>
            <person name="Lu H."/>
        </authorList>
    </citation>
    <scope>NUCLEOTIDE SEQUENCE [LARGE SCALE GENOMIC DNA]</scope>
    <source>
        <strain evidence="1 2">BYS107W</strain>
    </source>
</reference>
<dbReference type="AlphaFoldDB" id="A0A941I4X9"/>
<dbReference type="Pfam" id="PF13707">
    <property type="entry name" value="RloB"/>
    <property type="match status" value="1"/>
</dbReference>
<keyword evidence="2" id="KW-1185">Reference proteome</keyword>
<organism evidence="1 2">
    <name type="scientific">Undibacterium baiyunense</name>
    <dbReference type="NCBI Taxonomy" id="2828731"/>
    <lineage>
        <taxon>Bacteria</taxon>
        <taxon>Pseudomonadati</taxon>
        <taxon>Pseudomonadota</taxon>
        <taxon>Betaproteobacteria</taxon>
        <taxon>Burkholderiales</taxon>
        <taxon>Oxalobacteraceae</taxon>
        <taxon>Undibacterium</taxon>
    </lineage>
</organism>
<name>A0A941I4X9_9BURK</name>
<gene>
    <name evidence="1" type="ORF">KDM92_15295</name>
</gene>
<dbReference type="EMBL" id="JAGSPM010000010">
    <property type="protein sequence ID" value="MBR7747951.1"/>
    <property type="molecule type" value="Genomic_DNA"/>
</dbReference>
<comment type="caution">
    <text evidence="1">The sequence shown here is derived from an EMBL/GenBank/DDBJ whole genome shotgun (WGS) entry which is preliminary data.</text>
</comment>
<accession>A0A941I4X9</accession>
<sequence length="222" mass="25432">MSLTNRKTRPLKRNDTEFRDDRLFLIASDDTYAPKQYFDFFAISRIKVLVIPNEDNGSHAQQVVDRIRNYRADDLEEYDERWILLDTDHCVQSAHISSYMSAIRQAKELGINIAISRSCFEVWLLLHYVDVNEVSGLGNAADVEAALRRKIGSYNKTNLKAEHFPLSLVVDACQRAKRLDSMVLGGDIPESTTSRVYLLWQAIASKALRTQLPQELWPLISD</sequence>
<dbReference type="InterPro" id="IPR025591">
    <property type="entry name" value="RloB"/>
</dbReference>